<comment type="subcellular location">
    <subcellularLocation>
        <location evidence="1">Mitochondrion</location>
    </subcellularLocation>
</comment>
<gene>
    <name evidence="11" type="ORF">GDO78_019823</name>
</gene>
<evidence type="ECO:0000256" key="10">
    <source>
        <dbReference type="ARBA" id="ARBA00035515"/>
    </source>
</evidence>
<evidence type="ECO:0000256" key="7">
    <source>
        <dbReference type="ARBA" id="ARBA00023274"/>
    </source>
</evidence>
<dbReference type="SUPFAM" id="SSF46911">
    <property type="entry name" value="Ribosomal protein S18"/>
    <property type="match status" value="1"/>
</dbReference>
<dbReference type="PANTHER" id="PTHR13329:SF2">
    <property type="entry name" value="SMALL RIBOSOMAL SUBUNIT PROTEIN MS40"/>
    <property type="match status" value="1"/>
</dbReference>
<dbReference type="AlphaFoldDB" id="A0A8J6ENZ7"/>
<keyword evidence="7" id="KW-0687">Ribonucleoprotein</keyword>
<comment type="similarity">
    <text evidence="2">Belongs to the bacterial ribosomal protein bS18 family. Mitochondrion-specific ribosomal protein mS40 subfamily.</text>
</comment>
<dbReference type="InterPro" id="IPR001648">
    <property type="entry name" value="Ribosomal_bS18"/>
</dbReference>
<dbReference type="OrthoDB" id="21463at2759"/>
<protein>
    <recommendedName>
        <fullName evidence="9">Small ribosomal subunit protein mS40</fullName>
    </recommendedName>
    <alternativeName>
        <fullName evidence="8">28S ribosomal protein S18-2, mitochondrial</fullName>
    </alternativeName>
    <alternativeName>
        <fullName evidence="10">28S ribosomal protein S18b, mitochondrial</fullName>
    </alternativeName>
</protein>
<dbReference type="GO" id="GO:0032543">
    <property type="term" value="P:mitochondrial translation"/>
    <property type="evidence" value="ECO:0007669"/>
    <property type="project" value="InterPro"/>
</dbReference>
<keyword evidence="5" id="KW-0689">Ribosomal protein</keyword>
<name>A0A8J6ENZ7_ELECQ</name>
<evidence type="ECO:0000256" key="5">
    <source>
        <dbReference type="ARBA" id="ARBA00022980"/>
    </source>
</evidence>
<evidence type="ECO:0000313" key="11">
    <source>
        <dbReference type="EMBL" id="KAG9472395.1"/>
    </source>
</evidence>
<dbReference type="GO" id="GO:0005763">
    <property type="term" value="C:mitochondrial small ribosomal subunit"/>
    <property type="evidence" value="ECO:0007669"/>
    <property type="project" value="UniProtKB-ARBA"/>
</dbReference>
<sequence>MTRPSLTKMAASLGRLCVRGAVWSRTSGAALPLGVRVLCTQPPEQFDVSRYKEQPWEYLNSEEYVERYGARAVWADYRRNHKGSIPPQKTRKTCIRGTKICGNPCPICRDQNLGVDVRNVKLLQQFICPYTGVAYDATRTGVCRKQHKRLVKAIAEAEDIGLLQVSVQHKDITFGDYSQDHGAVTQTPPPPAGPWYSWYEWQQPAEKEIVKLQKLYKPYWKQMKGEQ</sequence>
<dbReference type="GO" id="GO:0003735">
    <property type="term" value="F:structural constituent of ribosome"/>
    <property type="evidence" value="ECO:0007669"/>
    <property type="project" value="InterPro"/>
</dbReference>
<dbReference type="EMBL" id="WNTK01000056">
    <property type="protein sequence ID" value="KAG9472395.1"/>
    <property type="molecule type" value="Genomic_DNA"/>
</dbReference>
<evidence type="ECO:0000256" key="9">
    <source>
        <dbReference type="ARBA" id="ARBA00035130"/>
    </source>
</evidence>
<dbReference type="InterPro" id="IPR036870">
    <property type="entry name" value="Ribosomal_bS18_sf"/>
</dbReference>
<proteinExistence type="inferred from homology"/>
<keyword evidence="12" id="KW-1185">Reference proteome</keyword>
<dbReference type="InterPro" id="IPR040054">
    <property type="entry name" value="MRPS18B"/>
</dbReference>
<evidence type="ECO:0000313" key="12">
    <source>
        <dbReference type="Proteomes" id="UP000770717"/>
    </source>
</evidence>
<evidence type="ECO:0000256" key="1">
    <source>
        <dbReference type="ARBA" id="ARBA00004173"/>
    </source>
</evidence>
<dbReference type="PANTHER" id="PTHR13329">
    <property type="entry name" value="MITOCHONDRIAL RIBOSOMAL PROTEIN S18B"/>
    <property type="match status" value="1"/>
</dbReference>
<dbReference type="Pfam" id="PF01084">
    <property type="entry name" value="Ribosomal_S18"/>
    <property type="match status" value="1"/>
</dbReference>
<evidence type="ECO:0000256" key="3">
    <source>
        <dbReference type="ARBA" id="ARBA00022553"/>
    </source>
</evidence>
<evidence type="ECO:0000256" key="8">
    <source>
        <dbReference type="ARBA" id="ARBA00032055"/>
    </source>
</evidence>
<reference evidence="11" key="1">
    <citation type="thesis" date="2020" institute="ProQuest LLC" country="789 East Eisenhower Parkway, Ann Arbor, MI, USA">
        <title>Comparative Genomics and Chromosome Evolution.</title>
        <authorList>
            <person name="Mudd A.B."/>
        </authorList>
    </citation>
    <scope>NUCLEOTIDE SEQUENCE</scope>
    <source>
        <strain evidence="11">HN-11 Male</strain>
        <tissue evidence="11">Kidney and liver</tissue>
    </source>
</reference>
<evidence type="ECO:0000256" key="2">
    <source>
        <dbReference type="ARBA" id="ARBA00006136"/>
    </source>
</evidence>
<organism evidence="11 12">
    <name type="scientific">Eleutherodactylus coqui</name>
    <name type="common">Puerto Rican coqui</name>
    <dbReference type="NCBI Taxonomy" id="57060"/>
    <lineage>
        <taxon>Eukaryota</taxon>
        <taxon>Metazoa</taxon>
        <taxon>Chordata</taxon>
        <taxon>Craniata</taxon>
        <taxon>Vertebrata</taxon>
        <taxon>Euteleostomi</taxon>
        <taxon>Amphibia</taxon>
        <taxon>Batrachia</taxon>
        <taxon>Anura</taxon>
        <taxon>Neobatrachia</taxon>
        <taxon>Hyloidea</taxon>
        <taxon>Eleutherodactylidae</taxon>
        <taxon>Eleutherodactylinae</taxon>
        <taxon>Eleutherodactylus</taxon>
        <taxon>Eleutherodactylus</taxon>
    </lineage>
</organism>
<dbReference type="FunFam" id="4.10.640.10:FF:000008">
    <property type="entry name" value="28S ribosomal protein S18b, mitochondrial"/>
    <property type="match status" value="1"/>
</dbReference>
<keyword evidence="6" id="KW-0496">Mitochondrion</keyword>
<dbReference type="Proteomes" id="UP000770717">
    <property type="component" value="Unassembled WGS sequence"/>
</dbReference>
<evidence type="ECO:0000256" key="4">
    <source>
        <dbReference type="ARBA" id="ARBA00022946"/>
    </source>
</evidence>
<dbReference type="Gene3D" id="4.10.640.10">
    <property type="entry name" value="Ribosomal protein S18"/>
    <property type="match status" value="1"/>
</dbReference>
<accession>A0A8J6ENZ7</accession>
<evidence type="ECO:0000256" key="6">
    <source>
        <dbReference type="ARBA" id="ARBA00023128"/>
    </source>
</evidence>
<keyword evidence="3" id="KW-0597">Phosphoprotein</keyword>
<keyword evidence="4" id="KW-0809">Transit peptide</keyword>
<comment type="caution">
    <text evidence="11">The sequence shown here is derived from an EMBL/GenBank/DDBJ whole genome shotgun (WGS) entry which is preliminary data.</text>
</comment>